<evidence type="ECO:0008006" key="4">
    <source>
        <dbReference type="Google" id="ProtNLM"/>
    </source>
</evidence>
<sequence length="110" mass="12707">MAQESSLKRAGDELEQEKEKKQKIDDDQEEVEMKKLIKVVPDEEEVAIDAIPLATKPPSIVNWKIVKEGKIGLFQIIRANGSSKRLEEGYERVLWDDLRTMFKHNIKDTV</sequence>
<evidence type="ECO:0000313" key="3">
    <source>
        <dbReference type="Proteomes" id="UP001151760"/>
    </source>
</evidence>
<feature type="region of interest" description="Disordered" evidence="1">
    <location>
        <begin position="1"/>
        <end position="27"/>
    </location>
</feature>
<reference evidence="2" key="1">
    <citation type="journal article" date="2022" name="Int. J. Mol. Sci.">
        <title>Draft Genome of Tanacetum Coccineum: Genomic Comparison of Closely Related Tanacetum-Family Plants.</title>
        <authorList>
            <person name="Yamashiro T."/>
            <person name="Shiraishi A."/>
            <person name="Nakayama K."/>
            <person name="Satake H."/>
        </authorList>
    </citation>
    <scope>NUCLEOTIDE SEQUENCE</scope>
</reference>
<dbReference type="EMBL" id="BQNB010018433">
    <property type="protein sequence ID" value="GJT74345.1"/>
    <property type="molecule type" value="Genomic_DNA"/>
</dbReference>
<evidence type="ECO:0000256" key="1">
    <source>
        <dbReference type="SAM" id="MobiDB-lite"/>
    </source>
</evidence>
<comment type="caution">
    <text evidence="2">The sequence shown here is derived from an EMBL/GenBank/DDBJ whole genome shotgun (WGS) entry which is preliminary data.</text>
</comment>
<evidence type="ECO:0000313" key="2">
    <source>
        <dbReference type="EMBL" id="GJT74345.1"/>
    </source>
</evidence>
<name>A0ABQ5GF42_9ASTR</name>
<gene>
    <name evidence="2" type="ORF">Tco_1041070</name>
</gene>
<accession>A0ABQ5GF42</accession>
<organism evidence="2 3">
    <name type="scientific">Tanacetum coccineum</name>
    <dbReference type="NCBI Taxonomy" id="301880"/>
    <lineage>
        <taxon>Eukaryota</taxon>
        <taxon>Viridiplantae</taxon>
        <taxon>Streptophyta</taxon>
        <taxon>Embryophyta</taxon>
        <taxon>Tracheophyta</taxon>
        <taxon>Spermatophyta</taxon>
        <taxon>Magnoliopsida</taxon>
        <taxon>eudicotyledons</taxon>
        <taxon>Gunneridae</taxon>
        <taxon>Pentapetalae</taxon>
        <taxon>asterids</taxon>
        <taxon>campanulids</taxon>
        <taxon>Asterales</taxon>
        <taxon>Asteraceae</taxon>
        <taxon>Asteroideae</taxon>
        <taxon>Anthemideae</taxon>
        <taxon>Anthemidinae</taxon>
        <taxon>Tanacetum</taxon>
    </lineage>
</organism>
<protein>
    <recommendedName>
        <fullName evidence="4">Reverse transcriptase domain-containing protein</fullName>
    </recommendedName>
</protein>
<proteinExistence type="predicted"/>
<keyword evidence="3" id="KW-1185">Reference proteome</keyword>
<reference evidence="2" key="2">
    <citation type="submission" date="2022-01" db="EMBL/GenBank/DDBJ databases">
        <authorList>
            <person name="Yamashiro T."/>
            <person name="Shiraishi A."/>
            <person name="Satake H."/>
            <person name="Nakayama K."/>
        </authorList>
    </citation>
    <scope>NUCLEOTIDE SEQUENCE</scope>
</reference>
<dbReference type="Proteomes" id="UP001151760">
    <property type="component" value="Unassembled WGS sequence"/>
</dbReference>